<dbReference type="RefSeq" id="WP_241551155.1">
    <property type="nucleotide sequence ID" value="NZ_JANCNS010000002.1"/>
</dbReference>
<gene>
    <name evidence="1" type="ORF">MKO06_10625</name>
</gene>
<keyword evidence="2" id="KW-1185">Reference proteome</keyword>
<dbReference type="EMBL" id="JANCNS010000002">
    <property type="protein sequence ID" value="MCP9200366.1"/>
    <property type="molecule type" value="Genomic_DNA"/>
</dbReference>
<evidence type="ECO:0000313" key="1">
    <source>
        <dbReference type="EMBL" id="MCP9200366.1"/>
    </source>
</evidence>
<evidence type="ECO:0008006" key="3">
    <source>
        <dbReference type="Google" id="ProtNLM"/>
    </source>
</evidence>
<evidence type="ECO:0000313" key="2">
    <source>
        <dbReference type="Proteomes" id="UP001155280"/>
    </source>
</evidence>
<name>A0A9X2RCU6_9FLAO</name>
<reference evidence="1" key="1">
    <citation type="submission" date="2022-07" db="EMBL/GenBank/DDBJ databases">
        <title>Gramela sediminis sp. nov., isolated from deep-sea sediment of the Indian Ocean.</title>
        <authorList>
            <person name="Shi H."/>
        </authorList>
    </citation>
    <scope>NUCLEOTIDE SEQUENCE</scope>
    <source>
        <strain evidence="1">GC03-9</strain>
    </source>
</reference>
<sequence>MKKFITFLIVAGWVFTSYSQEVIQLEETSLTFEPTAQVVFEDYTKGVIRVKESYAKQFEKDAVKFLKENFNINEFLKIHEPDKNEEISVRVQSPKGLLMATYDSDGSLKNTYQKFNDIALPSEIRNQLYKAYGNGWVMTENKYVASGREDEIDKETYTIKMKNGSSKEKLKITPNRVTGVAVISNE</sequence>
<organism evidence="1 2">
    <name type="scientific">Christiangramia oceanisediminis</name>
    <dbReference type="NCBI Taxonomy" id="2920386"/>
    <lineage>
        <taxon>Bacteria</taxon>
        <taxon>Pseudomonadati</taxon>
        <taxon>Bacteroidota</taxon>
        <taxon>Flavobacteriia</taxon>
        <taxon>Flavobacteriales</taxon>
        <taxon>Flavobacteriaceae</taxon>
        <taxon>Christiangramia</taxon>
    </lineage>
</organism>
<dbReference type="AlphaFoldDB" id="A0A9X2RCU6"/>
<accession>A0A9X2RCU6</accession>
<dbReference type="Proteomes" id="UP001155280">
    <property type="component" value="Unassembled WGS sequence"/>
</dbReference>
<proteinExistence type="predicted"/>
<dbReference type="SUPFAM" id="SSF160574">
    <property type="entry name" value="BT0923-like"/>
    <property type="match status" value="1"/>
</dbReference>
<comment type="caution">
    <text evidence="1">The sequence shown here is derived from an EMBL/GenBank/DDBJ whole genome shotgun (WGS) entry which is preliminary data.</text>
</comment>
<protein>
    <recommendedName>
        <fullName evidence="3">Secreted protein</fullName>
    </recommendedName>
</protein>